<name>A0A0G3WHL7_9BACT</name>
<dbReference type="InterPro" id="IPR043733">
    <property type="entry name" value="DUF5677"/>
</dbReference>
<organism evidence="1 2">
    <name type="scientific">Endomicrobium proavitum</name>
    <dbReference type="NCBI Taxonomy" id="1408281"/>
    <lineage>
        <taxon>Bacteria</taxon>
        <taxon>Pseudomonadati</taxon>
        <taxon>Elusimicrobiota</taxon>
        <taxon>Endomicrobiia</taxon>
        <taxon>Endomicrobiales</taxon>
        <taxon>Endomicrobiaceae</taxon>
        <taxon>Endomicrobium</taxon>
    </lineage>
</organism>
<dbReference type="KEGG" id="epo:Epro_0757"/>
<dbReference type="Proteomes" id="UP000035337">
    <property type="component" value="Chromosome"/>
</dbReference>
<reference evidence="1 2" key="1">
    <citation type="submission" date="2014-09" db="EMBL/GenBank/DDBJ databases">
        <title>Complete genome sequence of Endomicrobium proavitum.</title>
        <authorList>
            <person name="Zheng H."/>
        </authorList>
    </citation>
    <scope>NUCLEOTIDE SEQUENCE [LARGE SCALE GENOMIC DNA]</scope>
    <source>
        <strain evidence="1 2">Rsa215</strain>
    </source>
</reference>
<sequence>MTNFETNDKIEIIRDFVPMPQPQFNNNEHAIRYIIWNLYNRVCEALESFLVLLDNQRYYDAFIIAGHALETCSVLSYIKDNDAEAVQLEKYNRYIAGSAVGRLIAILEMGSNLEQDSTWNAYVAVLKIFYPVGASIIKVTNDVEEKHKEVGEKIKFRIGANAEKIKLLRDSYKIPRITGYIAAFSKNMDNIDDGEFFRYYTKYCNYKHSNMLAPGALAGDIDAEEIDYFLDLVLGIILYLKKFKFTQWAVKLPSFYK</sequence>
<dbReference type="AlphaFoldDB" id="A0A0G3WHL7"/>
<dbReference type="RefSeq" id="WP_052570676.1">
    <property type="nucleotide sequence ID" value="NZ_CP009498.1"/>
</dbReference>
<evidence type="ECO:0000313" key="2">
    <source>
        <dbReference type="Proteomes" id="UP000035337"/>
    </source>
</evidence>
<dbReference type="STRING" id="1408281.Epro_0757"/>
<accession>A0A0G3WHL7</accession>
<evidence type="ECO:0000313" key="1">
    <source>
        <dbReference type="EMBL" id="AKL98136.1"/>
    </source>
</evidence>
<keyword evidence="2" id="KW-1185">Reference proteome</keyword>
<proteinExistence type="predicted"/>
<protein>
    <submittedName>
        <fullName evidence="1">Uncharacterized protein</fullName>
    </submittedName>
</protein>
<gene>
    <name evidence="1" type="ORF">Epro_0757</name>
</gene>
<dbReference type="EMBL" id="CP009498">
    <property type="protein sequence ID" value="AKL98136.1"/>
    <property type="molecule type" value="Genomic_DNA"/>
</dbReference>
<dbReference type="Pfam" id="PF18928">
    <property type="entry name" value="DUF5677"/>
    <property type="match status" value="1"/>
</dbReference>